<keyword evidence="6 11" id="KW-0732">Signal</keyword>
<dbReference type="InterPro" id="IPR036719">
    <property type="entry name" value="Neuro-gated_channel_TM_sf"/>
</dbReference>
<comment type="similarity">
    <text evidence="11">Belongs to the ligand-gated ion channel (TC 1.A.9) family.</text>
</comment>
<evidence type="ECO:0000256" key="3">
    <source>
        <dbReference type="ARBA" id="ARBA00022448"/>
    </source>
</evidence>
<dbReference type="Pfam" id="PF02931">
    <property type="entry name" value="Neur_chan_LBD"/>
    <property type="match status" value="1"/>
</dbReference>
<feature type="chain" id="PRO_5041770868" evidence="11">
    <location>
        <begin position="18"/>
        <end position="439"/>
    </location>
</feature>
<keyword evidence="7 11" id="KW-1133">Transmembrane helix</keyword>
<evidence type="ECO:0000256" key="12">
    <source>
        <dbReference type="SAM" id="MobiDB-lite"/>
    </source>
</evidence>
<evidence type="ECO:0000313" key="16">
    <source>
        <dbReference type="Proteomes" id="UP001249851"/>
    </source>
</evidence>
<dbReference type="GO" id="GO:0005230">
    <property type="term" value="F:extracellular ligand-gated monoatomic ion channel activity"/>
    <property type="evidence" value="ECO:0007669"/>
    <property type="project" value="InterPro"/>
</dbReference>
<evidence type="ECO:0000256" key="6">
    <source>
        <dbReference type="ARBA" id="ARBA00022729"/>
    </source>
</evidence>
<sequence>MMEFISVALFILVGIQGLSVDASKLKRLRPNFGGDPVNVSVTVFIEFIGDIDEINMEFTTIMYFRQYWKDERLRYKDTGYHKRLAFNPEILKFIWVPDTHFPGIKDGLRHDITAANEVVRLWPDGSVLYSMRLKVTSQCPMDLRNFPMDTQKCLLNIEASNESRKDGLELSVELYDVSYDDKELTLSWHKDNPVTVSNSIEIPSYTLANHNWSSDIENFTTGKYSILTIEFDLHRRLGFHMIQIYLPCYLIVVLAWVSFWVDREQTAARIAMGITTVLTMATLIGSARTSLPKVSYVKSLELFLIMCFLFVFSAILEYAFVSYLVFKNREEEREKETMRKKHDDPNDFVPAEETMDSEKPPQSPGSRRSSGQEAVWIPEKQQVETMMKQGRCRLAKKPPTGDHYVKLLNTVEFFSRLLFPLVFIFLNIAYWIYFVGIVD</sequence>
<evidence type="ECO:0000256" key="1">
    <source>
        <dbReference type="ARBA" id="ARBA00004141"/>
    </source>
</evidence>
<dbReference type="PRINTS" id="PR00252">
    <property type="entry name" value="NRIONCHANNEL"/>
</dbReference>
<proteinExistence type="inferred from homology"/>
<dbReference type="InterPro" id="IPR006028">
    <property type="entry name" value="GABAA/Glycine_rcpt"/>
</dbReference>
<evidence type="ECO:0000313" key="15">
    <source>
        <dbReference type="EMBL" id="KAK2565818.1"/>
    </source>
</evidence>
<name>A0AAD9V930_ACRCE</name>
<evidence type="ECO:0000259" key="13">
    <source>
        <dbReference type="Pfam" id="PF02931"/>
    </source>
</evidence>
<feature type="transmembrane region" description="Helical" evidence="11">
    <location>
        <begin position="244"/>
        <end position="261"/>
    </location>
</feature>
<dbReference type="EMBL" id="JARQWQ010000018">
    <property type="protein sequence ID" value="KAK2565818.1"/>
    <property type="molecule type" value="Genomic_DNA"/>
</dbReference>
<feature type="transmembrane region" description="Helical" evidence="11">
    <location>
        <begin position="303"/>
        <end position="326"/>
    </location>
</feature>
<feature type="transmembrane region" description="Helical" evidence="11">
    <location>
        <begin position="270"/>
        <end position="291"/>
    </location>
</feature>
<dbReference type="PROSITE" id="PS00236">
    <property type="entry name" value="NEUROTR_ION_CHANNEL"/>
    <property type="match status" value="1"/>
</dbReference>
<dbReference type="InterPro" id="IPR018000">
    <property type="entry name" value="Neurotransmitter_ion_chnl_CS"/>
</dbReference>
<evidence type="ECO:0000259" key="14">
    <source>
        <dbReference type="Pfam" id="PF02932"/>
    </source>
</evidence>
<evidence type="ECO:0000256" key="7">
    <source>
        <dbReference type="ARBA" id="ARBA00022989"/>
    </source>
</evidence>
<comment type="caution">
    <text evidence="15">The sequence shown here is derived from an EMBL/GenBank/DDBJ whole genome shotgun (WGS) entry which is preliminary data.</text>
</comment>
<evidence type="ECO:0000256" key="10">
    <source>
        <dbReference type="ARBA" id="ARBA00023303"/>
    </source>
</evidence>
<dbReference type="NCBIfam" id="TIGR00860">
    <property type="entry name" value="LIC"/>
    <property type="match status" value="1"/>
</dbReference>
<dbReference type="CDD" id="cd19049">
    <property type="entry name" value="LGIC_TM_anion"/>
    <property type="match status" value="1"/>
</dbReference>
<feature type="transmembrane region" description="Helical" evidence="11">
    <location>
        <begin position="413"/>
        <end position="433"/>
    </location>
</feature>
<evidence type="ECO:0000256" key="4">
    <source>
        <dbReference type="ARBA" id="ARBA00022475"/>
    </source>
</evidence>
<dbReference type="SUPFAM" id="SSF90112">
    <property type="entry name" value="Neurotransmitter-gated ion-channel transmembrane pore"/>
    <property type="match status" value="1"/>
</dbReference>
<feature type="region of interest" description="Disordered" evidence="12">
    <location>
        <begin position="334"/>
        <end position="373"/>
    </location>
</feature>
<reference evidence="15" key="1">
    <citation type="journal article" date="2023" name="G3 (Bethesda)">
        <title>Whole genome assembly and annotation of the endangered Caribbean coral Acropora cervicornis.</title>
        <authorList>
            <person name="Selwyn J.D."/>
            <person name="Vollmer S.V."/>
        </authorList>
    </citation>
    <scope>NUCLEOTIDE SEQUENCE</scope>
    <source>
        <strain evidence="15">K2</strain>
    </source>
</reference>
<feature type="compositionally biased region" description="Basic and acidic residues" evidence="12">
    <location>
        <begin position="334"/>
        <end position="345"/>
    </location>
</feature>
<evidence type="ECO:0000256" key="11">
    <source>
        <dbReference type="RuleBase" id="RU000687"/>
    </source>
</evidence>
<dbReference type="SUPFAM" id="SSF63712">
    <property type="entry name" value="Nicotinic receptor ligand binding domain-like"/>
    <property type="match status" value="1"/>
</dbReference>
<keyword evidence="3 11" id="KW-0813">Transport</keyword>
<dbReference type="Proteomes" id="UP001249851">
    <property type="component" value="Unassembled WGS sequence"/>
</dbReference>
<dbReference type="InterPro" id="IPR038050">
    <property type="entry name" value="Neuro_actylchol_rec"/>
</dbReference>
<keyword evidence="15" id="KW-0675">Receptor</keyword>
<dbReference type="InterPro" id="IPR036734">
    <property type="entry name" value="Neur_chan_lig-bd_sf"/>
</dbReference>
<keyword evidence="9 11" id="KW-0472">Membrane</keyword>
<evidence type="ECO:0000256" key="9">
    <source>
        <dbReference type="ARBA" id="ARBA00023136"/>
    </source>
</evidence>
<keyword evidence="16" id="KW-1185">Reference proteome</keyword>
<dbReference type="Gene3D" id="1.20.58.390">
    <property type="entry name" value="Neurotransmitter-gated ion-channel transmembrane domain"/>
    <property type="match status" value="1"/>
</dbReference>
<evidence type="ECO:0000256" key="8">
    <source>
        <dbReference type="ARBA" id="ARBA00023065"/>
    </source>
</evidence>
<dbReference type="InterPro" id="IPR006201">
    <property type="entry name" value="Neur_channel"/>
</dbReference>
<dbReference type="GO" id="GO:0004888">
    <property type="term" value="F:transmembrane signaling receptor activity"/>
    <property type="evidence" value="ECO:0007669"/>
    <property type="project" value="InterPro"/>
</dbReference>
<keyword evidence="8 11" id="KW-0406">Ion transport</keyword>
<dbReference type="CDD" id="cd18990">
    <property type="entry name" value="LGIC_ECD_GABAAR"/>
    <property type="match status" value="1"/>
</dbReference>
<protein>
    <submittedName>
        <fullName evidence="15">Gamma-aminobutyric acid receptor subunit beta-3</fullName>
    </submittedName>
</protein>
<gene>
    <name evidence="15" type="ORF">P5673_010096</name>
</gene>
<feature type="domain" description="Neurotransmitter-gated ion-channel transmembrane" evidence="14">
    <location>
        <begin position="244"/>
        <end position="391"/>
    </location>
</feature>
<feature type="domain" description="Neurotransmitter-gated ion-channel ligand-binding" evidence="13">
    <location>
        <begin position="26"/>
        <end position="236"/>
    </location>
</feature>
<dbReference type="Gene3D" id="2.70.170.10">
    <property type="entry name" value="Neurotransmitter-gated ion-channel ligand-binding domain"/>
    <property type="match status" value="1"/>
</dbReference>
<evidence type="ECO:0000256" key="5">
    <source>
        <dbReference type="ARBA" id="ARBA00022692"/>
    </source>
</evidence>
<dbReference type="GO" id="GO:0005886">
    <property type="term" value="C:plasma membrane"/>
    <property type="evidence" value="ECO:0007669"/>
    <property type="project" value="UniProtKB-SubCell"/>
</dbReference>
<dbReference type="Pfam" id="PF02932">
    <property type="entry name" value="Neur_chan_memb"/>
    <property type="match status" value="1"/>
</dbReference>
<feature type="signal peptide" evidence="11">
    <location>
        <begin position="1"/>
        <end position="17"/>
    </location>
</feature>
<keyword evidence="4" id="KW-1003">Cell membrane</keyword>
<accession>A0AAD9V930</accession>
<dbReference type="InterPro" id="IPR006202">
    <property type="entry name" value="Neur_chan_lig-bd"/>
</dbReference>
<evidence type="ECO:0000256" key="2">
    <source>
        <dbReference type="ARBA" id="ARBA00004236"/>
    </source>
</evidence>
<dbReference type="PRINTS" id="PR00253">
    <property type="entry name" value="GABAARECEPTR"/>
</dbReference>
<dbReference type="InterPro" id="IPR006029">
    <property type="entry name" value="Neurotrans-gated_channel_TM"/>
</dbReference>
<organism evidence="15 16">
    <name type="scientific">Acropora cervicornis</name>
    <name type="common">Staghorn coral</name>
    <dbReference type="NCBI Taxonomy" id="6130"/>
    <lineage>
        <taxon>Eukaryota</taxon>
        <taxon>Metazoa</taxon>
        <taxon>Cnidaria</taxon>
        <taxon>Anthozoa</taxon>
        <taxon>Hexacorallia</taxon>
        <taxon>Scleractinia</taxon>
        <taxon>Astrocoeniina</taxon>
        <taxon>Acroporidae</taxon>
        <taxon>Acropora</taxon>
    </lineage>
</organism>
<comment type="subcellular location">
    <subcellularLocation>
        <location evidence="2">Cell membrane</location>
    </subcellularLocation>
    <subcellularLocation>
        <location evidence="1">Membrane</location>
        <topology evidence="1">Multi-pass membrane protein</topology>
    </subcellularLocation>
</comment>
<dbReference type="PANTHER" id="PTHR18945">
    <property type="entry name" value="NEUROTRANSMITTER GATED ION CHANNEL"/>
    <property type="match status" value="1"/>
</dbReference>
<dbReference type="AlphaFoldDB" id="A0AAD9V930"/>
<reference evidence="15" key="2">
    <citation type="journal article" date="2023" name="Science">
        <title>Genomic signatures of disease resistance in endangered staghorn corals.</title>
        <authorList>
            <person name="Vollmer S.V."/>
            <person name="Selwyn J.D."/>
            <person name="Despard B.A."/>
            <person name="Roesel C.L."/>
        </authorList>
    </citation>
    <scope>NUCLEOTIDE SEQUENCE</scope>
    <source>
        <strain evidence="15">K2</strain>
    </source>
</reference>
<keyword evidence="10 11" id="KW-0407">Ion channel</keyword>
<keyword evidence="5 11" id="KW-0812">Transmembrane</keyword>